<gene>
    <name evidence="11" type="ORF">Ocin01_18263</name>
</gene>
<evidence type="ECO:0000256" key="5">
    <source>
        <dbReference type="ARBA" id="ARBA00022832"/>
    </source>
</evidence>
<keyword evidence="9" id="KW-0275">Fatty acid biosynthesis</keyword>
<evidence type="ECO:0000256" key="2">
    <source>
        <dbReference type="ARBA" id="ARBA00022516"/>
    </source>
</evidence>
<evidence type="ECO:0000256" key="7">
    <source>
        <dbReference type="ARBA" id="ARBA00023098"/>
    </source>
</evidence>
<sequence length="84" mass="9971">MKKGLHMSSMFWGILYVWSKVFFLADTFFLVLLKKRIHPFHIVHHTLAVIIPPQIMPFGEHCKREHFARNNEVRATLIFKPTKP</sequence>
<dbReference type="Proteomes" id="UP000094527">
    <property type="component" value="Unassembled WGS sequence"/>
</dbReference>
<evidence type="ECO:0000256" key="1">
    <source>
        <dbReference type="ARBA" id="ARBA00004141"/>
    </source>
</evidence>
<keyword evidence="2" id="KW-0444">Lipid biosynthesis</keyword>
<name>A0A1D2M675_ORCCI</name>
<keyword evidence="6 10" id="KW-1133">Transmembrane helix</keyword>
<keyword evidence="8 10" id="KW-0472">Membrane</keyword>
<evidence type="ECO:0000256" key="9">
    <source>
        <dbReference type="ARBA" id="ARBA00023160"/>
    </source>
</evidence>
<dbReference type="GO" id="GO:0016020">
    <property type="term" value="C:membrane"/>
    <property type="evidence" value="ECO:0007669"/>
    <property type="project" value="UniProtKB-SubCell"/>
</dbReference>
<keyword evidence="3" id="KW-0808">Transferase</keyword>
<proteinExistence type="predicted"/>
<dbReference type="AlphaFoldDB" id="A0A1D2M675"/>
<evidence type="ECO:0000256" key="10">
    <source>
        <dbReference type="SAM" id="Phobius"/>
    </source>
</evidence>
<dbReference type="EMBL" id="LJIJ01003622">
    <property type="protein sequence ID" value="ODM88421.1"/>
    <property type="molecule type" value="Genomic_DNA"/>
</dbReference>
<protein>
    <submittedName>
        <fullName evidence="11">Uncharacterized protein</fullName>
    </submittedName>
</protein>
<keyword evidence="5" id="KW-0276">Fatty acid metabolism</keyword>
<evidence type="ECO:0000313" key="12">
    <source>
        <dbReference type="Proteomes" id="UP000094527"/>
    </source>
</evidence>
<comment type="caution">
    <text evidence="11">The sequence shown here is derived from an EMBL/GenBank/DDBJ whole genome shotgun (WGS) entry which is preliminary data.</text>
</comment>
<dbReference type="GO" id="GO:0006633">
    <property type="term" value="P:fatty acid biosynthetic process"/>
    <property type="evidence" value="ECO:0007669"/>
    <property type="project" value="UniProtKB-KW"/>
</dbReference>
<keyword evidence="7" id="KW-0443">Lipid metabolism</keyword>
<reference evidence="11 12" key="1">
    <citation type="journal article" date="2016" name="Genome Biol. Evol.">
        <title>Gene Family Evolution Reflects Adaptation to Soil Environmental Stressors in the Genome of the Collembolan Orchesella cincta.</title>
        <authorList>
            <person name="Faddeeva-Vakhrusheva A."/>
            <person name="Derks M.F."/>
            <person name="Anvar S.Y."/>
            <person name="Agamennone V."/>
            <person name="Suring W."/>
            <person name="Smit S."/>
            <person name="van Straalen N.M."/>
            <person name="Roelofs D."/>
        </authorList>
    </citation>
    <scope>NUCLEOTIDE SEQUENCE [LARGE SCALE GENOMIC DNA]</scope>
    <source>
        <tissue evidence="11">Mixed pool</tissue>
    </source>
</reference>
<keyword evidence="4 10" id="KW-0812">Transmembrane</keyword>
<evidence type="ECO:0000256" key="4">
    <source>
        <dbReference type="ARBA" id="ARBA00022692"/>
    </source>
</evidence>
<dbReference type="GO" id="GO:0009922">
    <property type="term" value="F:fatty acid elongase activity"/>
    <property type="evidence" value="ECO:0007669"/>
    <property type="project" value="InterPro"/>
</dbReference>
<organism evidence="11 12">
    <name type="scientific">Orchesella cincta</name>
    <name type="common">Springtail</name>
    <name type="synonym">Podura cincta</name>
    <dbReference type="NCBI Taxonomy" id="48709"/>
    <lineage>
        <taxon>Eukaryota</taxon>
        <taxon>Metazoa</taxon>
        <taxon>Ecdysozoa</taxon>
        <taxon>Arthropoda</taxon>
        <taxon>Hexapoda</taxon>
        <taxon>Collembola</taxon>
        <taxon>Entomobryomorpha</taxon>
        <taxon>Entomobryoidea</taxon>
        <taxon>Orchesellidae</taxon>
        <taxon>Orchesellinae</taxon>
        <taxon>Orchesella</taxon>
    </lineage>
</organism>
<evidence type="ECO:0000256" key="8">
    <source>
        <dbReference type="ARBA" id="ARBA00023136"/>
    </source>
</evidence>
<evidence type="ECO:0000256" key="6">
    <source>
        <dbReference type="ARBA" id="ARBA00022989"/>
    </source>
</evidence>
<comment type="subcellular location">
    <subcellularLocation>
        <location evidence="1">Membrane</location>
        <topology evidence="1">Multi-pass membrane protein</topology>
    </subcellularLocation>
</comment>
<dbReference type="InterPro" id="IPR002076">
    <property type="entry name" value="ELO_fam"/>
</dbReference>
<keyword evidence="12" id="KW-1185">Reference proteome</keyword>
<feature type="transmembrane region" description="Helical" evidence="10">
    <location>
        <begin position="12"/>
        <end position="33"/>
    </location>
</feature>
<evidence type="ECO:0000313" key="11">
    <source>
        <dbReference type="EMBL" id="ODM88421.1"/>
    </source>
</evidence>
<evidence type="ECO:0000256" key="3">
    <source>
        <dbReference type="ARBA" id="ARBA00022679"/>
    </source>
</evidence>
<accession>A0A1D2M675</accession>
<dbReference type="Pfam" id="PF01151">
    <property type="entry name" value="ELO"/>
    <property type="match status" value="1"/>
</dbReference>